<protein>
    <submittedName>
        <fullName evidence="2">Uncharacterized protein</fullName>
    </submittedName>
</protein>
<name>W1PEV0_AMBTC</name>
<dbReference type="AlphaFoldDB" id="W1PEV0"/>
<evidence type="ECO:0000313" key="3">
    <source>
        <dbReference type="Proteomes" id="UP000017836"/>
    </source>
</evidence>
<dbReference type="Gramene" id="ERN06214">
    <property type="protein sequence ID" value="ERN06214"/>
    <property type="gene ID" value="AMTR_s00016p00168680"/>
</dbReference>
<organism evidence="2 3">
    <name type="scientific">Amborella trichopoda</name>
    <dbReference type="NCBI Taxonomy" id="13333"/>
    <lineage>
        <taxon>Eukaryota</taxon>
        <taxon>Viridiplantae</taxon>
        <taxon>Streptophyta</taxon>
        <taxon>Embryophyta</taxon>
        <taxon>Tracheophyta</taxon>
        <taxon>Spermatophyta</taxon>
        <taxon>Magnoliopsida</taxon>
        <taxon>Amborellales</taxon>
        <taxon>Amborellaceae</taxon>
        <taxon>Amborella</taxon>
    </lineage>
</organism>
<keyword evidence="3" id="KW-1185">Reference proteome</keyword>
<proteinExistence type="predicted"/>
<dbReference type="EMBL" id="KI393908">
    <property type="protein sequence ID" value="ERN06214.1"/>
    <property type="molecule type" value="Genomic_DNA"/>
</dbReference>
<evidence type="ECO:0000313" key="2">
    <source>
        <dbReference type="EMBL" id="ERN06214.1"/>
    </source>
</evidence>
<sequence length="178" mass="19623">MDPKGDMGVTSGMHPSRHRTVAHDRGSGRDQEKAVCAKRLEMCDQGSMPFYLVSMLFCYVVALRDVETNIKVLHTWASGPRGPGNEKSLVTNGIGADMGVVATAQLATYPRSCRPPRPSRNYLYCEEGTKLALGQHPQETTLVVVALVNLAIKSRHGGRMRYWPCKRRVGCGGRRADH</sequence>
<reference evidence="3" key="1">
    <citation type="journal article" date="2013" name="Science">
        <title>The Amborella genome and the evolution of flowering plants.</title>
        <authorList>
            <consortium name="Amborella Genome Project"/>
        </authorList>
    </citation>
    <scope>NUCLEOTIDE SEQUENCE [LARGE SCALE GENOMIC DNA]</scope>
</reference>
<dbReference type="Proteomes" id="UP000017836">
    <property type="component" value="Unassembled WGS sequence"/>
</dbReference>
<feature type="region of interest" description="Disordered" evidence="1">
    <location>
        <begin position="1"/>
        <end position="30"/>
    </location>
</feature>
<dbReference type="HOGENOM" id="CLU_1512620_0_0_1"/>
<accession>W1PEV0</accession>
<gene>
    <name evidence="2" type="ORF">AMTR_s00016p00168680</name>
</gene>
<feature type="compositionally biased region" description="Basic and acidic residues" evidence="1">
    <location>
        <begin position="21"/>
        <end position="30"/>
    </location>
</feature>
<evidence type="ECO:0000256" key="1">
    <source>
        <dbReference type="SAM" id="MobiDB-lite"/>
    </source>
</evidence>